<sequence length="215" mass="24421">MKKILVLTASLLIVSSLVMAQKDKKATAILDEMSKKYQTMKSFSASFTYGVEGTNAKLTESYKGDVTVKGAKFRLKMLGQEVFTNGKELYSYTKETNECQVSDFNPAEMDALSPTKIYSIYKKGYKYVFVEEVKEGSQLYEVIELSPEDKGSKVAKVQIKVDKKDKSVKSWKVWDKNGKRTVFRVDKFMANAPADDKIFTFDKKKYPGVEVVDLR</sequence>
<dbReference type="SUPFAM" id="SSF89392">
    <property type="entry name" value="Prokaryotic lipoproteins and lipoprotein localization factors"/>
    <property type="match status" value="1"/>
</dbReference>
<proteinExistence type="predicted"/>
<feature type="signal peptide" evidence="2">
    <location>
        <begin position="1"/>
        <end position="20"/>
    </location>
</feature>
<dbReference type="Proteomes" id="UP000609064">
    <property type="component" value="Unassembled WGS sequence"/>
</dbReference>
<evidence type="ECO:0000313" key="3">
    <source>
        <dbReference type="EMBL" id="GGD45574.1"/>
    </source>
</evidence>
<gene>
    <name evidence="3" type="ORF">GCM10011514_06980</name>
</gene>
<reference evidence="3" key="2">
    <citation type="submission" date="2020-09" db="EMBL/GenBank/DDBJ databases">
        <authorList>
            <person name="Sun Q."/>
            <person name="Zhou Y."/>
        </authorList>
    </citation>
    <scope>NUCLEOTIDE SEQUENCE</scope>
    <source>
        <strain evidence="3">CGMCC 1.15958</strain>
    </source>
</reference>
<keyword evidence="1 2" id="KW-0732">Signal</keyword>
<keyword evidence="4" id="KW-1185">Reference proteome</keyword>
<dbReference type="InterPro" id="IPR004564">
    <property type="entry name" value="OM_lipoprot_carrier_LolA-like"/>
</dbReference>
<comment type="caution">
    <text evidence="3">The sequence shown here is derived from an EMBL/GenBank/DDBJ whole genome shotgun (WGS) entry which is preliminary data.</text>
</comment>
<reference evidence="3" key="1">
    <citation type="journal article" date="2014" name="Int. J. Syst. Evol. Microbiol.">
        <title>Complete genome sequence of Corynebacterium casei LMG S-19264T (=DSM 44701T), isolated from a smear-ripened cheese.</title>
        <authorList>
            <consortium name="US DOE Joint Genome Institute (JGI-PGF)"/>
            <person name="Walter F."/>
            <person name="Albersmeier A."/>
            <person name="Kalinowski J."/>
            <person name="Ruckert C."/>
        </authorList>
    </citation>
    <scope>NUCLEOTIDE SEQUENCE</scope>
    <source>
        <strain evidence="3">CGMCC 1.15958</strain>
    </source>
</reference>
<dbReference type="AlphaFoldDB" id="A0A917DJR9"/>
<evidence type="ECO:0000256" key="1">
    <source>
        <dbReference type="ARBA" id="ARBA00022729"/>
    </source>
</evidence>
<name>A0A917DJR9_9BACT</name>
<dbReference type="PANTHER" id="PTHR35869:SF1">
    <property type="entry name" value="OUTER-MEMBRANE LIPOPROTEIN CARRIER PROTEIN"/>
    <property type="match status" value="1"/>
</dbReference>
<evidence type="ECO:0000313" key="4">
    <source>
        <dbReference type="Proteomes" id="UP000609064"/>
    </source>
</evidence>
<dbReference type="CDD" id="cd16325">
    <property type="entry name" value="LolA"/>
    <property type="match status" value="1"/>
</dbReference>
<accession>A0A917DJR9</accession>
<dbReference type="Pfam" id="PF03548">
    <property type="entry name" value="LolA"/>
    <property type="match status" value="1"/>
</dbReference>
<dbReference type="InterPro" id="IPR029046">
    <property type="entry name" value="LolA/LolB/LppX"/>
</dbReference>
<evidence type="ECO:0000256" key="2">
    <source>
        <dbReference type="SAM" id="SignalP"/>
    </source>
</evidence>
<dbReference type="Gene3D" id="2.50.20.10">
    <property type="entry name" value="Lipoprotein localisation LolA/LolB/LppX"/>
    <property type="match status" value="1"/>
</dbReference>
<dbReference type="RefSeq" id="WP_188764626.1">
    <property type="nucleotide sequence ID" value="NZ_BMKK01000001.1"/>
</dbReference>
<feature type="chain" id="PRO_5037019802" description="Outer membrane lipoprotein carrier protein LolA" evidence="2">
    <location>
        <begin position="21"/>
        <end position="215"/>
    </location>
</feature>
<dbReference type="PANTHER" id="PTHR35869">
    <property type="entry name" value="OUTER-MEMBRANE LIPOPROTEIN CARRIER PROTEIN"/>
    <property type="match status" value="1"/>
</dbReference>
<evidence type="ECO:0008006" key="5">
    <source>
        <dbReference type="Google" id="ProtNLM"/>
    </source>
</evidence>
<dbReference type="EMBL" id="BMKK01000001">
    <property type="protein sequence ID" value="GGD45574.1"/>
    <property type="molecule type" value="Genomic_DNA"/>
</dbReference>
<protein>
    <recommendedName>
        <fullName evidence="5">Outer membrane lipoprotein carrier protein LolA</fullName>
    </recommendedName>
</protein>
<organism evidence="3 4">
    <name type="scientific">Emticicia aquatilis</name>
    <dbReference type="NCBI Taxonomy" id="1537369"/>
    <lineage>
        <taxon>Bacteria</taxon>
        <taxon>Pseudomonadati</taxon>
        <taxon>Bacteroidota</taxon>
        <taxon>Cytophagia</taxon>
        <taxon>Cytophagales</taxon>
        <taxon>Leadbetterellaceae</taxon>
        <taxon>Emticicia</taxon>
    </lineage>
</organism>